<keyword evidence="3" id="KW-1185">Reference proteome</keyword>
<gene>
    <name evidence="2" type="ORF">Fcan01_20358</name>
</gene>
<comment type="caution">
    <text evidence="2">The sequence shown here is derived from an EMBL/GenBank/DDBJ whole genome shotgun (WGS) entry which is preliminary data.</text>
</comment>
<dbReference type="Gene3D" id="1.10.287.70">
    <property type="match status" value="1"/>
</dbReference>
<dbReference type="EMBL" id="LNIX01000018">
    <property type="protein sequence ID" value="OXA44872.1"/>
    <property type="molecule type" value="Genomic_DNA"/>
</dbReference>
<evidence type="ECO:0000313" key="3">
    <source>
        <dbReference type="Proteomes" id="UP000198287"/>
    </source>
</evidence>
<evidence type="ECO:0000256" key="1">
    <source>
        <dbReference type="SAM" id="Phobius"/>
    </source>
</evidence>
<keyword evidence="1" id="KW-0472">Membrane</keyword>
<reference evidence="2 3" key="1">
    <citation type="submission" date="2015-12" db="EMBL/GenBank/DDBJ databases">
        <title>The genome of Folsomia candida.</title>
        <authorList>
            <person name="Faddeeva A."/>
            <person name="Derks M.F."/>
            <person name="Anvar Y."/>
            <person name="Smit S."/>
            <person name="Van Straalen N."/>
            <person name="Roelofs D."/>
        </authorList>
    </citation>
    <scope>NUCLEOTIDE SEQUENCE [LARGE SCALE GENOMIC DNA]</scope>
    <source>
        <strain evidence="2 3">VU population</strain>
        <tissue evidence="2">Whole body</tissue>
    </source>
</reference>
<name>A0A226DH40_FOLCA</name>
<proteinExistence type="predicted"/>
<organism evidence="2 3">
    <name type="scientific">Folsomia candida</name>
    <name type="common">Springtail</name>
    <dbReference type="NCBI Taxonomy" id="158441"/>
    <lineage>
        <taxon>Eukaryota</taxon>
        <taxon>Metazoa</taxon>
        <taxon>Ecdysozoa</taxon>
        <taxon>Arthropoda</taxon>
        <taxon>Hexapoda</taxon>
        <taxon>Collembola</taxon>
        <taxon>Entomobryomorpha</taxon>
        <taxon>Isotomoidea</taxon>
        <taxon>Isotomidae</taxon>
        <taxon>Proisotominae</taxon>
        <taxon>Folsomia</taxon>
    </lineage>
</organism>
<dbReference type="AlphaFoldDB" id="A0A226DH40"/>
<accession>A0A226DH40</accession>
<keyword evidence="1" id="KW-1133">Transmembrane helix</keyword>
<sequence>MYKNRFHIFHLASNADEVSDMFSTYKSLDGPLYEKTVYGNRVTYFTLYKYSHIFILILGQTATASKTFYICAHCGVKLIEMEFSQNSTHARKYFSTPKFKVATISVMDNFYSAKFICEKSRESRSFTAVIAWEVFCYKNITLKSRHELNQDPFMPMIYTEHVMEMRYMTFTDKFSLTGELSSKFVTCWAEQPYTLKMYYKPFSTKVWAYLSTFLLGLTVGYCILIQTKMKRQLFHVAHNGDGILTFVAALFEKSANVPIFVDKMPAFRVIFSLWTLQSILFTQLYTSVLISHLIIPLPKTSITRFDQLTPKQESSKSLSSALIRYRDSLNRTWLEEGDNFKISSNPSTGRDTTYSPEYIKNFINHSYPFPRTALLNLFSLIFHSIQAWLFNLNDNIKQMKHRDRLLMMSNWEELSVWAADLKSGGDIELNEELSLWFKLITKGDPWIPRMNSKMMNFTIINSLNASGLQSPPTQSFMEEELVKCGRMVHVEATNKLETEMDYLKRKYHWLDFFKSEESITSHVAGWHFLNTGGSSFSNWLDWFFESGSYNFLRWRVQIQEYKVRNEFTKEIVKGHEIPDLVKPLGFKTGITTLFHIWGIMVGATALAGCAEFCSGLILKIRKKETLVFQFVE</sequence>
<evidence type="ECO:0000313" key="2">
    <source>
        <dbReference type="EMBL" id="OXA44872.1"/>
    </source>
</evidence>
<feature type="transmembrane region" description="Helical" evidence="1">
    <location>
        <begin position="273"/>
        <end position="295"/>
    </location>
</feature>
<protein>
    <submittedName>
        <fullName evidence="2">Uncharacterized protein</fullName>
    </submittedName>
</protein>
<keyword evidence="1" id="KW-0812">Transmembrane</keyword>
<dbReference type="Proteomes" id="UP000198287">
    <property type="component" value="Unassembled WGS sequence"/>
</dbReference>
<feature type="transmembrane region" description="Helical" evidence="1">
    <location>
        <begin position="206"/>
        <end position="225"/>
    </location>
</feature>